<dbReference type="Gene3D" id="2.60.120.620">
    <property type="entry name" value="q2cbj1_9rhob like domain"/>
    <property type="match status" value="1"/>
</dbReference>
<sequence length="299" mass="33921">MEYARHSPGRGFRPWHSLLYYGQRIVVMPWMRDRVVQLLQRYVRLRTGKSPSTASGPCSAHLSRLRIEGYTPLGQLLTATQLHDIRAFLRDKPLTTKQAPGQRFVRASVPPDVRMADYAIADVVDCPHILALANSPELANLAAAYIGCKPTLSALGLRWSFPGQAACDELQTFHRDVDDWRFFKVFVYLTDVDVGAGPHVYVSHTHITPASMRLELLSDGDVSRQFADRKVHTITGESGFGFAVDTYGIHKGMPPTDTPRLMLTIQYSLLPNYLYKYRPLRRPELVGFDRYSNRLFLQN</sequence>
<accession>A0A239HL84</accession>
<dbReference type="Proteomes" id="UP000198284">
    <property type="component" value="Unassembled WGS sequence"/>
</dbReference>
<dbReference type="AlphaFoldDB" id="A0A239HL84"/>
<reference evidence="1 2" key="1">
    <citation type="submission" date="2017-06" db="EMBL/GenBank/DDBJ databases">
        <authorList>
            <person name="Kim H.J."/>
            <person name="Triplett B.A."/>
        </authorList>
    </citation>
    <scope>NUCLEOTIDE SEQUENCE [LARGE SCALE GENOMIC DNA]</scope>
    <source>
        <strain evidence="1 2">U15</strain>
    </source>
</reference>
<dbReference type="SUPFAM" id="SSF51197">
    <property type="entry name" value="Clavaminate synthase-like"/>
    <property type="match status" value="1"/>
</dbReference>
<evidence type="ECO:0008006" key="3">
    <source>
        <dbReference type="Google" id="ProtNLM"/>
    </source>
</evidence>
<proteinExistence type="predicted"/>
<evidence type="ECO:0000313" key="2">
    <source>
        <dbReference type="Proteomes" id="UP000198284"/>
    </source>
</evidence>
<evidence type="ECO:0000313" key="1">
    <source>
        <dbReference type="EMBL" id="SNS82097.1"/>
    </source>
</evidence>
<name>A0A239HL84_9BURK</name>
<dbReference type="OrthoDB" id="324927at2"/>
<gene>
    <name evidence="1" type="ORF">SAMN06265795_10748</name>
</gene>
<dbReference type="RefSeq" id="WP_143131233.1">
    <property type="nucleotide sequence ID" value="NZ_FZOT01000007.1"/>
</dbReference>
<keyword evidence="2" id="KW-1185">Reference proteome</keyword>
<organism evidence="1 2">
    <name type="scientific">Noviherbaspirillum humi</name>
    <dbReference type="NCBI Taxonomy" id="1688639"/>
    <lineage>
        <taxon>Bacteria</taxon>
        <taxon>Pseudomonadati</taxon>
        <taxon>Pseudomonadota</taxon>
        <taxon>Betaproteobacteria</taxon>
        <taxon>Burkholderiales</taxon>
        <taxon>Oxalobacteraceae</taxon>
        <taxon>Noviherbaspirillum</taxon>
    </lineage>
</organism>
<dbReference type="EMBL" id="FZOT01000007">
    <property type="protein sequence ID" value="SNS82097.1"/>
    <property type="molecule type" value="Genomic_DNA"/>
</dbReference>
<protein>
    <recommendedName>
        <fullName evidence="3">Phytanoyl-CoA dioxygenase (PhyH)</fullName>
    </recommendedName>
</protein>